<proteinExistence type="predicted"/>
<sequence>MSRLGSWPWISLRKDEGDLVWVENVHEPSYVLCLSFEYEFAVLKITAYQFEISGDSYDLTFLENTVNP</sequence>
<feature type="non-terminal residue" evidence="1">
    <location>
        <position position="68"/>
    </location>
</feature>
<dbReference type="AlphaFoldDB" id="X1HQP1"/>
<gene>
    <name evidence="1" type="ORF">S03H2_36465</name>
</gene>
<organism evidence="1">
    <name type="scientific">marine sediment metagenome</name>
    <dbReference type="NCBI Taxonomy" id="412755"/>
    <lineage>
        <taxon>unclassified sequences</taxon>
        <taxon>metagenomes</taxon>
        <taxon>ecological metagenomes</taxon>
    </lineage>
</organism>
<reference evidence="1" key="1">
    <citation type="journal article" date="2014" name="Front. Microbiol.">
        <title>High frequency of phylogenetically diverse reductive dehalogenase-homologous genes in deep subseafloor sedimentary metagenomes.</title>
        <authorList>
            <person name="Kawai M."/>
            <person name="Futagami T."/>
            <person name="Toyoda A."/>
            <person name="Takaki Y."/>
            <person name="Nishi S."/>
            <person name="Hori S."/>
            <person name="Arai W."/>
            <person name="Tsubouchi T."/>
            <person name="Morono Y."/>
            <person name="Uchiyama I."/>
            <person name="Ito T."/>
            <person name="Fujiyama A."/>
            <person name="Inagaki F."/>
            <person name="Takami H."/>
        </authorList>
    </citation>
    <scope>NUCLEOTIDE SEQUENCE</scope>
    <source>
        <strain evidence="1">Expedition CK06-06</strain>
    </source>
</reference>
<name>X1HQP1_9ZZZZ</name>
<dbReference type="EMBL" id="BARU01022381">
    <property type="protein sequence ID" value="GAH56149.1"/>
    <property type="molecule type" value="Genomic_DNA"/>
</dbReference>
<comment type="caution">
    <text evidence="1">The sequence shown here is derived from an EMBL/GenBank/DDBJ whole genome shotgun (WGS) entry which is preliminary data.</text>
</comment>
<protein>
    <submittedName>
        <fullName evidence="1">Uncharacterized protein</fullName>
    </submittedName>
</protein>
<accession>X1HQP1</accession>
<evidence type="ECO:0000313" key="1">
    <source>
        <dbReference type="EMBL" id="GAH56149.1"/>
    </source>
</evidence>